<dbReference type="EMBL" id="CP014224">
    <property type="protein sequence ID" value="ANW95708.1"/>
    <property type="molecule type" value="Genomic_DNA"/>
</dbReference>
<accession>A0A1B1Y4P5</accession>
<sequence length="113" mass="13431">MKTLRTSKFFGFCYADEIQECEFFAKNFKVLVQENSLVFSFDFMRGLDVLKIKPQLTLYRFFEIEDVYLRDKLIDTIKENSEIKKLSFKIDDYKAHIKSLKFTSNGFVIKLIA</sequence>
<organism evidence="1 2">
    <name type="scientific">Wenyingzhuangia fucanilytica</name>
    <dbReference type="NCBI Taxonomy" id="1790137"/>
    <lineage>
        <taxon>Bacteria</taxon>
        <taxon>Pseudomonadati</taxon>
        <taxon>Bacteroidota</taxon>
        <taxon>Flavobacteriia</taxon>
        <taxon>Flavobacteriales</taxon>
        <taxon>Flavobacteriaceae</taxon>
        <taxon>Wenyingzhuangia</taxon>
    </lineage>
</organism>
<dbReference type="Proteomes" id="UP000092967">
    <property type="component" value="Chromosome"/>
</dbReference>
<proteinExistence type="predicted"/>
<gene>
    <name evidence="1" type="ORF">AXE80_05195</name>
</gene>
<dbReference type="RefSeq" id="WP_068825104.1">
    <property type="nucleotide sequence ID" value="NZ_CP014224.1"/>
</dbReference>
<dbReference type="KEGG" id="wfu:AXE80_05195"/>
<evidence type="ECO:0000313" key="2">
    <source>
        <dbReference type="Proteomes" id="UP000092967"/>
    </source>
</evidence>
<dbReference type="STRING" id="1790137.AXE80_05195"/>
<keyword evidence="2" id="KW-1185">Reference proteome</keyword>
<dbReference type="OrthoDB" id="1444989at2"/>
<dbReference type="AlphaFoldDB" id="A0A1B1Y4P5"/>
<reference evidence="1 2" key="1">
    <citation type="submission" date="2016-02" db="EMBL/GenBank/DDBJ databases">
        <authorList>
            <person name="Wen L."/>
            <person name="He K."/>
            <person name="Yang H."/>
        </authorList>
    </citation>
    <scope>NUCLEOTIDE SEQUENCE [LARGE SCALE GENOMIC DNA]</scope>
    <source>
        <strain evidence="1 2">CZ1127</strain>
    </source>
</reference>
<name>A0A1B1Y4P5_9FLAO</name>
<protein>
    <submittedName>
        <fullName evidence="1">Uncharacterized protein</fullName>
    </submittedName>
</protein>
<evidence type="ECO:0000313" key="1">
    <source>
        <dbReference type="EMBL" id="ANW95708.1"/>
    </source>
</evidence>